<proteinExistence type="predicted"/>
<evidence type="ECO:0000313" key="4">
    <source>
        <dbReference type="Proteomes" id="UP000649289"/>
    </source>
</evidence>
<gene>
    <name evidence="3" type="ORF">IEZ25_19945</name>
</gene>
<sequence length="187" mass="19570">MHPDAWLVVIDPQRIFASPDSAWGSPMFPDIVEPVRRLAAAAGPRTVVTRWVPAADPQGSWEAYLQAWPFADVEAGDPLLAVVPELADLVRRGHPVVSLPTFGKWGYALQALTGTAPHLVLTGVSTDCCVISTALAAADAGATITVVTDACAGSTPDNHDAAMQVMSLYPPQITLATSDEVLAGTTS</sequence>
<dbReference type="InterPro" id="IPR036380">
    <property type="entry name" value="Isochorismatase-like_sf"/>
</dbReference>
<dbReference type="Gene3D" id="3.40.50.850">
    <property type="entry name" value="Isochorismatase-like"/>
    <property type="match status" value="1"/>
</dbReference>
<keyword evidence="1" id="KW-0378">Hydrolase</keyword>
<dbReference type="Pfam" id="PF00857">
    <property type="entry name" value="Isochorismatase"/>
    <property type="match status" value="1"/>
</dbReference>
<dbReference type="InterPro" id="IPR000868">
    <property type="entry name" value="Isochorismatase-like_dom"/>
</dbReference>
<dbReference type="CDD" id="cd00431">
    <property type="entry name" value="cysteine_hydrolases"/>
    <property type="match status" value="1"/>
</dbReference>
<accession>A0ABR8MLJ8</accession>
<keyword evidence="4" id="KW-1185">Reference proteome</keyword>
<dbReference type="InterPro" id="IPR050272">
    <property type="entry name" value="Isochorismatase-like_hydrls"/>
</dbReference>
<evidence type="ECO:0000259" key="2">
    <source>
        <dbReference type="Pfam" id="PF00857"/>
    </source>
</evidence>
<name>A0ABR8MLJ8_9ACTN</name>
<comment type="caution">
    <text evidence="3">The sequence shown here is derived from an EMBL/GenBank/DDBJ whole genome shotgun (WGS) entry which is preliminary data.</text>
</comment>
<dbReference type="SUPFAM" id="SSF52499">
    <property type="entry name" value="Isochorismatase-like hydrolases"/>
    <property type="match status" value="1"/>
</dbReference>
<protein>
    <submittedName>
        <fullName evidence="3">Isochorismatase family protein</fullName>
    </submittedName>
</protein>
<dbReference type="RefSeq" id="WP_191201215.1">
    <property type="nucleotide sequence ID" value="NZ_BAAAPA010000001.1"/>
</dbReference>
<evidence type="ECO:0000256" key="1">
    <source>
        <dbReference type="ARBA" id="ARBA00022801"/>
    </source>
</evidence>
<reference evidence="3 4" key="1">
    <citation type="submission" date="2020-09" db="EMBL/GenBank/DDBJ databases">
        <title>novel species in genus Nocardioides.</title>
        <authorList>
            <person name="Zhang G."/>
        </authorList>
    </citation>
    <scope>NUCLEOTIDE SEQUENCE [LARGE SCALE GENOMIC DNA]</scope>
    <source>
        <strain evidence="3 4">19197</strain>
    </source>
</reference>
<feature type="domain" description="Isochorismatase-like" evidence="2">
    <location>
        <begin position="6"/>
        <end position="167"/>
    </location>
</feature>
<organism evidence="3 4">
    <name type="scientific">Nocardioides hwasunensis</name>
    <dbReference type="NCBI Taxonomy" id="397258"/>
    <lineage>
        <taxon>Bacteria</taxon>
        <taxon>Bacillati</taxon>
        <taxon>Actinomycetota</taxon>
        <taxon>Actinomycetes</taxon>
        <taxon>Propionibacteriales</taxon>
        <taxon>Nocardioidaceae</taxon>
        <taxon>Nocardioides</taxon>
    </lineage>
</organism>
<evidence type="ECO:0000313" key="3">
    <source>
        <dbReference type="EMBL" id="MBD3916898.1"/>
    </source>
</evidence>
<dbReference type="PANTHER" id="PTHR43540">
    <property type="entry name" value="PEROXYUREIDOACRYLATE/UREIDOACRYLATE AMIDOHYDROLASE-RELATED"/>
    <property type="match status" value="1"/>
</dbReference>
<dbReference type="EMBL" id="JACXYY010000009">
    <property type="protein sequence ID" value="MBD3916898.1"/>
    <property type="molecule type" value="Genomic_DNA"/>
</dbReference>
<dbReference type="Proteomes" id="UP000649289">
    <property type="component" value="Unassembled WGS sequence"/>
</dbReference>
<dbReference type="PANTHER" id="PTHR43540:SF1">
    <property type="entry name" value="ISOCHORISMATASE HYDROLASE"/>
    <property type="match status" value="1"/>
</dbReference>